<dbReference type="GO" id="GO:0003755">
    <property type="term" value="F:peptidyl-prolyl cis-trans isomerase activity"/>
    <property type="evidence" value="ECO:0007669"/>
    <property type="project" value="UniProtKB-KW"/>
</dbReference>
<gene>
    <name evidence="11" type="ORF">ENL96_00835</name>
</gene>
<reference evidence="11" key="1">
    <citation type="journal article" date="2020" name="mSystems">
        <title>Genome- and Community-Level Interaction Insights into Carbon Utilization and Element Cycling Functions of Hydrothermarchaeota in Hydrothermal Sediment.</title>
        <authorList>
            <person name="Zhou Z."/>
            <person name="Liu Y."/>
            <person name="Xu W."/>
            <person name="Pan J."/>
            <person name="Luo Z.H."/>
            <person name="Li M."/>
        </authorList>
    </citation>
    <scope>NUCLEOTIDE SEQUENCE [LARGE SCALE GENOMIC DNA]</scope>
    <source>
        <strain evidence="11">SpSt-1042</strain>
    </source>
</reference>
<protein>
    <recommendedName>
        <fullName evidence="9">peptidylprolyl isomerase</fullName>
        <ecNumber evidence="9">5.2.1.8</ecNumber>
    </recommendedName>
</protein>
<sequence>MLIDYVGRIKETGIVFDVTNEEKAKEEKVYDPRVKYGPVPVIIGGGFILKSLEDVLRKMEVGEKKVVELKPEEAFGERKESLIKSVPASVFRDSVPAVGSYVSVDNFKGRVLSVDGGRVKIDFNHPLAGKTLIYEIEVIRTVTETKEKVSSVINYFTGIENNFIETKIEDGSAQIKIKNHLDLPSNLRKIIAETIFRWVEEIREISFVDVYNK</sequence>
<dbReference type="Gene3D" id="2.40.10.330">
    <property type="match status" value="1"/>
</dbReference>
<organism evidence="11">
    <name type="scientific">candidate division CPR3 bacterium</name>
    <dbReference type="NCBI Taxonomy" id="2268181"/>
    <lineage>
        <taxon>Bacteria</taxon>
        <taxon>Bacteria division CPR3</taxon>
    </lineage>
</organism>
<evidence type="ECO:0000256" key="7">
    <source>
        <dbReference type="ARBA" id="ARBA00023235"/>
    </source>
</evidence>
<feature type="domain" description="PPIase FKBP-type" evidence="10">
    <location>
        <begin position="1"/>
        <end position="87"/>
    </location>
</feature>
<dbReference type="InterPro" id="IPR001179">
    <property type="entry name" value="PPIase_FKBP_dom"/>
</dbReference>
<dbReference type="AlphaFoldDB" id="A0A7C5UU35"/>
<keyword evidence="6" id="KW-0143">Chaperone</keyword>
<comment type="caution">
    <text evidence="11">The sequence shown here is derived from an EMBL/GenBank/DDBJ whole genome shotgun (WGS) entry which is preliminary data.</text>
</comment>
<evidence type="ECO:0000259" key="10">
    <source>
        <dbReference type="PROSITE" id="PS50059"/>
    </source>
</evidence>
<evidence type="ECO:0000256" key="5">
    <source>
        <dbReference type="ARBA" id="ARBA00023110"/>
    </source>
</evidence>
<evidence type="ECO:0000256" key="1">
    <source>
        <dbReference type="ARBA" id="ARBA00000971"/>
    </source>
</evidence>
<comment type="similarity">
    <text evidence="3">Belongs to the FKBP-type PPIase family.</text>
</comment>
<dbReference type="EMBL" id="DRVY01000022">
    <property type="protein sequence ID" value="HHR92045.1"/>
    <property type="molecule type" value="Genomic_DNA"/>
</dbReference>
<dbReference type="InterPro" id="IPR046357">
    <property type="entry name" value="PPIase_dom_sf"/>
</dbReference>
<keyword evidence="7 9" id="KW-0413">Isomerase</keyword>
<dbReference type="PANTHER" id="PTHR47861">
    <property type="entry name" value="FKBP-TYPE PEPTIDYL-PROLYL CIS-TRANS ISOMERASE SLYD"/>
    <property type="match status" value="1"/>
</dbReference>
<comment type="subcellular location">
    <subcellularLocation>
        <location evidence="2">Cytoplasm</location>
    </subcellularLocation>
</comment>
<dbReference type="Gene3D" id="3.10.50.40">
    <property type="match status" value="1"/>
</dbReference>
<evidence type="ECO:0000256" key="2">
    <source>
        <dbReference type="ARBA" id="ARBA00004496"/>
    </source>
</evidence>
<name>A0A7C5UU35_UNCC3</name>
<dbReference type="InterPro" id="IPR054016">
    <property type="entry name" value="FKBP26_IF"/>
</dbReference>
<dbReference type="Pfam" id="PF22199">
    <property type="entry name" value="FKBP26_IF"/>
    <property type="match status" value="1"/>
</dbReference>
<evidence type="ECO:0000256" key="4">
    <source>
        <dbReference type="ARBA" id="ARBA00022490"/>
    </source>
</evidence>
<comment type="catalytic activity">
    <reaction evidence="1 9">
        <text>[protein]-peptidylproline (omega=180) = [protein]-peptidylproline (omega=0)</text>
        <dbReference type="Rhea" id="RHEA:16237"/>
        <dbReference type="Rhea" id="RHEA-COMP:10747"/>
        <dbReference type="Rhea" id="RHEA-COMP:10748"/>
        <dbReference type="ChEBI" id="CHEBI:83833"/>
        <dbReference type="ChEBI" id="CHEBI:83834"/>
        <dbReference type="EC" id="5.2.1.8"/>
    </reaction>
</comment>
<proteinExistence type="inferred from homology"/>
<dbReference type="PROSITE" id="PS50059">
    <property type="entry name" value="FKBP_PPIASE"/>
    <property type="match status" value="1"/>
</dbReference>
<dbReference type="PANTHER" id="PTHR47861:SF3">
    <property type="entry name" value="FKBP-TYPE PEPTIDYL-PROLYL CIS-TRANS ISOMERASE SLYD"/>
    <property type="match status" value="1"/>
</dbReference>
<dbReference type="EC" id="5.2.1.8" evidence="9"/>
<keyword evidence="4" id="KW-0963">Cytoplasm</keyword>
<evidence type="ECO:0000256" key="9">
    <source>
        <dbReference type="PROSITE-ProRule" id="PRU00277"/>
    </source>
</evidence>
<keyword evidence="5 9" id="KW-0697">Rotamase</keyword>
<dbReference type="SUPFAM" id="SSF54534">
    <property type="entry name" value="FKBP-like"/>
    <property type="match status" value="1"/>
</dbReference>
<accession>A0A7C5UU35</accession>
<evidence type="ECO:0000313" key="11">
    <source>
        <dbReference type="EMBL" id="HHR92045.1"/>
    </source>
</evidence>
<evidence type="ECO:0000256" key="8">
    <source>
        <dbReference type="ARBA" id="ARBA00037071"/>
    </source>
</evidence>
<dbReference type="GO" id="GO:0042026">
    <property type="term" value="P:protein refolding"/>
    <property type="evidence" value="ECO:0007669"/>
    <property type="project" value="UniProtKB-ARBA"/>
</dbReference>
<evidence type="ECO:0000256" key="3">
    <source>
        <dbReference type="ARBA" id="ARBA00006577"/>
    </source>
</evidence>
<dbReference type="InterPro" id="IPR048261">
    <property type="entry name" value="SlpA/SlyD-like_ins_sf"/>
</dbReference>
<comment type="function">
    <text evidence="8">Also involved in hydrogenase metallocenter assembly, probably by participating in the nickel insertion step. This function in hydrogenase biosynthesis requires chaperone activity and the presence of the metal-binding domain, but not PPIase activity.</text>
</comment>
<dbReference type="Gene3D" id="3.30.70.2210">
    <property type="match status" value="1"/>
</dbReference>
<dbReference type="GO" id="GO:0005737">
    <property type="term" value="C:cytoplasm"/>
    <property type="evidence" value="ECO:0007669"/>
    <property type="project" value="UniProtKB-SubCell"/>
</dbReference>
<evidence type="ECO:0000256" key="6">
    <source>
        <dbReference type="ARBA" id="ARBA00023186"/>
    </source>
</evidence>